<keyword evidence="2" id="KW-1185">Reference proteome</keyword>
<organism evidence="1 2">
    <name type="scientific">Larimichthys crocea</name>
    <name type="common">Large yellow croaker</name>
    <name type="synonym">Pseudosciaena crocea</name>
    <dbReference type="NCBI Taxonomy" id="215358"/>
    <lineage>
        <taxon>Eukaryota</taxon>
        <taxon>Metazoa</taxon>
        <taxon>Chordata</taxon>
        <taxon>Craniata</taxon>
        <taxon>Vertebrata</taxon>
        <taxon>Euteleostomi</taxon>
        <taxon>Actinopterygii</taxon>
        <taxon>Neopterygii</taxon>
        <taxon>Teleostei</taxon>
        <taxon>Neoteleostei</taxon>
        <taxon>Acanthomorphata</taxon>
        <taxon>Eupercaria</taxon>
        <taxon>Sciaenidae</taxon>
        <taxon>Larimichthys</taxon>
    </lineage>
</organism>
<accession>A0ACD3QHP5</accession>
<gene>
    <name evidence="1" type="ORF">E3U43_016490</name>
</gene>
<proteinExistence type="predicted"/>
<evidence type="ECO:0000313" key="2">
    <source>
        <dbReference type="Proteomes" id="UP000793456"/>
    </source>
</evidence>
<protein>
    <submittedName>
        <fullName evidence="1">Uncharacterized protein</fullName>
    </submittedName>
</protein>
<evidence type="ECO:0000313" key="1">
    <source>
        <dbReference type="EMBL" id="TMS06731.1"/>
    </source>
</evidence>
<dbReference type="EMBL" id="CM011692">
    <property type="protein sequence ID" value="TMS06731.1"/>
    <property type="molecule type" value="Genomic_DNA"/>
</dbReference>
<comment type="caution">
    <text evidence="1">The sequence shown here is derived from an EMBL/GenBank/DDBJ whole genome shotgun (WGS) entry which is preliminary data.</text>
</comment>
<dbReference type="Proteomes" id="UP000793456">
    <property type="component" value="Chromosome XIX"/>
</dbReference>
<name>A0ACD3QHP5_LARCR</name>
<reference evidence="1" key="1">
    <citation type="submission" date="2018-11" db="EMBL/GenBank/DDBJ databases">
        <title>The sequence and de novo assembly of Larimichthys crocea genome using PacBio and Hi-C technologies.</title>
        <authorList>
            <person name="Xu P."/>
            <person name="Chen B."/>
            <person name="Zhou Z."/>
            <person name="Ke Q."/>
            <person name="Wu Y."/>
            <person name="Bai H."/>
            <person name="Pu F."/>
        </authorList>
    </citation>
    <scope>NUCLEOTIDE SEQUENCE</scope>
    <source>
        <tissue evidence="1">Muscle</tissue>
    </source>
</reference>
<sequence>MVVAGWISLLFALLSPAIVVAHSHSEETETYHVSIGHLFVLRCSILDASTKVTWSRWGRDNLSLPAGVEVREGLLWFIPVQMSHNGSYTCEKRDGTGLSWMKFFVSVSSEQCPDAPETISISQRVNGGQRVKLQCLAYIGFSEDSEISVYWTIGSDFVEEHKELVESKRYIHNSGKVFVESTLSISKVLPKFLRVRFQCKVQSPADEKFGYVWLQEVDHSAFHTRVALCLAASVAVLALAAAFFLFKVDLALAYRKLLQHFSKQQTPDGKVYDAYVSFLHSDTLSTAEAESFALQILPEQLEKQHGYSLYIRGRDDSPGEAVHDYISATLRQCRRLIIILSTEEISAAHGETEEEPLCDNQDKFCYEQKIGLYDALTLNNLQVILVEIDGPVDYSCLPESLRYIKRTQGSLKWKKPSSGTHKLNKMCSNRNFWKNLRYRMPSVPAGRLQTIV</sequence>